<dbReference type="InterPro" id="IPR029045">
    <property type="entry name" value="ClpP/crotonase-like_dom_sf"/>
</dbReference>
<dbReference type="Proteomes" id="UP000823405">
    <property type="component" value="Unassembled WGS sequence"/>
</dbReference>
<feature type="non-terminal residue" evidence="2">
    <location>
        <position position="1"/>
    </location>
</feature>
<comment type="caution">
    <text evidence="2">The sequence shown here is derived from an EMBL/GenBank/DDBJ whole genome shotgun (WGS) entry which is preliminary data.</text>
</comment>
<feature type="signal peptide" evidence="1">
    <location>
        <begin position="1"/>
        <end position="25"/>
    </location>
</feature>
<dbReference type="EMBL" id="JAAAIN010003144">
    <property type="protein sequence ID" value="KAG0287431.1"/>
    <property type="molecule type" value="Genomic_DNA"/>
</dbReference>
<gene>
    <name evidence="2" type="ORF">BGZ97_007097</name>
</gene>
<evidence type="ECO:0000313" key="3">
    <source>
        <dbReference type="Proteomes" id="UP000823405"/>
    </source>
</evidence>
<protein>
    <recommendedName>
        <fullName evidence="4">Tail specific protease domain-containing protein</fullName>
    </recommendedName>
</protein>
<dbReference type="OrthoDB" id="27214at2759"/>
<feature type="chain" id="PRO_5040183723" description="Tail specific protease domain-containing protein" evidence="1">
    <location>
        <begin position="26"/>
        <end position="563"/>
    </location>
</feature>
<evidence type="ECO:0008006" key="4">
    <source>
        <dbReference type="Google" id="ProtNLM"/>
    </source>
</evidence>
<keyword evidence="3" id="KW-1185">Reference proteome</keyword>
<organism evidence="2 3">
    <name type="scientific">Linnemannia gamsii</name>
    <dbReference type="NCBI Taxonomy" id="64522"/>
    <lineage>
        <taxon>Eukaryota</taxon>
        <taxon>Fungi</taxon>
        <taxon>Fungi incertae sedis</taxon>
        <taxon>Mucoromycota</taxon>
        <taxon>Mortierellomycotina</taxon>
        <taxon>Mortierellomycetes</taxon>
        <taxon>Mortierellales</taxon>
        <taxon>Mortierellaceae</taxon>
        <taxon>Linnemannia</taxon>
    </lineage>
</organism>
<evidence type="ECO:0000313" key="2">
    <source>
        <dbReference type="EMBL" id="KAG0287431.1"/>
    </source>
</evidence>
<dbReference type="Gene3D" id="3.90.226.10">
    <property type="entry name" value="2-enoyl-CoA Hydratase, Chain A, domain 1"/>
    <property type="match status" value="1"/>
</dbReference>
<proteinExistence type="predicted"/>
<sequence>MVVFPLKAFILSVSLVALAAVATTAQTTHPPPLTSPASALSLPTTPTAAHDACGILGTSPDSEITYEKVAACYKSVPFNSKIAATTLESIITIFDDFYTFRDSALTPKLTKPFSAGPVDILKKLETIGRTKYTSDHQYHHDLSLAIISLKDAHARYTAQCYNSYVFAQPFNLYAPVVNGKQIIQVYSDYQHRGYDGCTVQTIDGEDALVHINAWTDVNMDFSKGAGVRLNHALSSLRYDPTSREFQPLNGDFSLRSMLPEKAYIDYELICPNSTTTVPVRDTWIVFPISQIKFDSQKSFVQNVCETPPTISTVTGSPQKRQFYQPELHPLIPQVKKNPFKQANVIVDDAVNLPPAKLSRPAVLFSTPGQASVVYRLDNRPDVAVVHVWTHNMEDEVTELTNLVNDLVTLSQSGVQNIIIDLQGNFGGLVSFASTFVQLFFPNNDALDKTLPSNLRVTESIQQLSSALLNSSSGLYDATSFYDYAEKHLYASNELFMNITTSVRYGRSANYTEITTLEPSVLPAIEELAALPWTNRAANIRLLTDGRCGSSCAMSTFFLTQSNK</sequence>
<keyword evidence="1" id="KW-0732">Signal</keyword>
<evidence type="ECO:0000256" key="1">
    <source>
        <dbReference type="SAM" id="SignalP"/>
    </source>
</evidence>
<reference evidence="2" key="1">
    <citation type="journal article" date="2020" name="Fungal Divers.">
        <title>Resolving the Mortierellaceae phylogeny through synthesis of multi-gene phylogenetics and phylogenomics.</title>
        <authorList>
            <person name="Vandepol N."/>
            <person name="Liber J."/>
            <person name="Desiro A."/>
            <person name="Na H."/>
            <person name="Kennedy M."/>
            <person name="Barry K."/>
            <person name="Grigoriev I.V."/>
            <person name="Miller A.N."/>
            <person name="O'Donnell K."/>
            <person name="Stajich J.E."/>
            <person name="Bonito G."/>
        </authorList>
    </citation>
    <scope>NUCLEOTIDE SEQUENCE</scope>
    <source>
        <strain evidence="2">NVP60</strain>
    </source>
</reference>
<accession>A0A9P6QTC3</accession>
<dbReference type="PANTHER" id="PTHR37049:SF4">
    <property type="entry name" value="RHODANESE DOMAIN-CONTAINING PROTEIN"/>
    <property type="match status" value="1"/>
</dbReference>
<dbReference type="AlphaFoldDB" id="A0A9P6QTC3"/>
<dbReference type="SUPFAM" id="SSF52096">
    <property type="entry name" value="ClpP/crotonase"/>
    <property type="match status" value="1"/>
</dbReference>
<dbReference type="PANTHER" id="PTHR37049">
    <property type="entry name" value="PEPTIDASE S41 FAMILY PROTEIN"/>
    <property type="match status" value="1"/>
</dbReference>
<dbReference type="InterPro" id="IPR052766">
    <property type="entry name" value="S41A_metabolite_peptidase"/>
</dbReference>
<name>A0A9P6QTC3_9FUNG</name>